<keyword evidence="2" id="KW-1185">Reference proteome</keyword>
<dbReference type="Proteomes" id="UP000274391">
    <property type="component" value="Unassembled WGS sequence"/>
</dbReference>
<dbReference type="OrthoDB" id="5493262at2"/>
<reference evidence="1 2" key="1">
    <citation type="submission" date="2018-11" db="EMBL/GenBank/DDBJ databases">
        <title>YIM 102482-1 draft genome.</title>
        <authorList>
            <person name="Li G."/>
            <person name="Jiang Y."/>
        </authorList>
    </citation>
    <scope>NUCLEOTIDE SEQUENCE [LARGE SCALE GENOMIC DNA]</scope>
    <source>
        <strain evidence="1 2">YIM 102482-1</strain>
    </source>
</reference>
<name>A0A3P3W1J9_9MICO</name>
<dbReference type="PANTHER" id="PTHR41913">
    <property type="entry name" value="DUF1684 DOMAIN-CONTAINING PROTEIN"/>
    <property type="match status" value="1"/>
</dbReference>
<dbReference type="PANTHER" id="PTHR41913:SF1">
    <property type="entry name" value="DUF1684 DOMAIN-CONTAINING PROTEIN"/>
    <property type="match status" value="1"/>
</dbReference>
<dbReference type="EMBL" id="RQVS01000002">
    <property type="protein sequence ID" value="RRJ88228.1"/>
    <property type="molecule type" value="Genomic_DNA"/>
</dbReference>
<dbReference type="Pfam" id="PF07920">
    <property type="entry name" value="DUF1684"/>
    <property type="match status" value="1"/>
</dbReference>
<evidence type="ECO:0000313" key="1">
    <source>
        <dbReference type="EMBL" id="RRJ88228.1"/>
    </source>
</evidence>
<comment type="caution">
    <text evidence="1">The sequence shown here is derived from an EMBL/GenBank/DDBJ whole genome shotgun (WGS) entry which is preliminary data.</text>
</comment>
<proteinExistence type="predicted"/>
<dbReference type="InterPro" id="IPR012467">
    <property type="entry name" value="DUF1684"/>
</dbReference>
<gene>
    <name evidence="1" type="ORF">EG850_01930</name>
</gene>
<evidence type="ECO:0000313" key="2">
    <source>
        <dbReference type="Proteomes" id="UP000274391"/>
    </source>
</evidence>
<protein>
    <submittedName>
        <fullName evidence="1">DUF1684 domain-containing protein</fullName>
    </submittedName>
</protein>
<dbReference type="RefSeq" id="WP_124969304.1">
    <property type="nucleotide sequence ID" value="NZ_RQVS01000002.1"/>
</dbReference>
<sequence length="279" mass="30637">MPHTNPAAIIADESFIVEWQAWHDDYERHRASPHGFLTVTDLQVLDATPRRIDGVPGVWSVTDAGVIVEVEDQDAAAEMSFNGEPVVGRFNLGPMPERASLIVDWGDRKIELAKRSGHVIMRPRDPEAPLRVDYQGTPTFEPDPDWVISGQYEPFDEPRPVTVNAALSGLSHVYESPGVVEFVIDDEPLSLTVFNGGVKGSLFALFRDATSGVTTYAATRSLNIEEPRSDGSVVLDFNRAVNMPCAYTDFATCPLPPAENQLPVAIEAGERIPRERLSA</sequence>
<dbReference type="AlphaFoldDB" id="A0A3P3W1J9"/>
<accession>A0A3P3W1J9</accession>
<organism evidence="1 2">
    <name type="scientific">Gulosibacter macacae</name>
    <dbReference type="NCBI Taxonomy" id="2488791"/>
    <lineage>
        <taxon>Bacteria</taxon>
        <taxon>Bacillati</taxon>
        <taxon>Actinomycetota</taxon>
        <taxon>Actinomycetes</taxon>
        <taxon>Micrococcales</taxon>
        <taxon>Microbacteriaceae</taxon>
        <taxon>Gulosibacter</taxon>
    </lineage>
</organism>